<dbReference type="InterPro" id="IPR013057">
    <property type="entry name" value="AA_transpt_TM"/>
</dbReference>
<feature type="domain" description="Amino acid transporter transmembrane" evidence="7">
    <location>
        <begin position="80"/>
        <end position="469"/>
    </location>
</feature>
<comment type="caution">
    <text evidence="8">The sequence shown here is derived from an EMBL/GenBank/DDBJ whole genome shotgun (WGS) entry which is preliminary data.</text>
</comment>
<feature type="transmembrane region" description="Helical" evidence="6">
    <location>
        <begin position="271"/>
        <end position="289"/>
    </location>
</feature>
<feature type="transmembrane region" description="Helical" evidence="6">
    <location>
        <begin position="171"/>
        <end position="193"/>
    </location>
</feature>
<keyword evidence="2 6" id="KW-0812">Transmembrane</keyword>
<feature type="compositionally biased region" description="Polar residues" evidence="5">
    <location>
        <begin position="56"/>
        <end position="69"/>
    </location>
</feature>
<gene>
    <name evidence="8" type="ORF">OS493_027035</name>
</gene>
<name>A0A9W9Y9F6_9CNID</name>
<protein>
    <recommendedName>
        <fullName evidence="7">Amino acid transporter transmembrane domain-containing protein</fullName>
    </recommendedName>
</protein>
<dbReference type="GO" id="GO:0015179">
    <property type="term" value="F:L-amino acid transmembrane transporter activity"/>
    <property type="evidence" value="ECO:0007669"/>
    <property type="project" value="TreeGrafter"/>
</dbReference>
<comment type="subcellular location">
    <subcellularLocation>
        <location evidence="1">Membrane</location>
        <topology evidence="1">Multi-pass membrane protein</topology>
    </subcellularLocation>
</comment>
<organism evidence="8 9">
    <name type="scientific">Desmophyllum pertusum</name>
    <dbReference type="NCBI Taxonomy" id="174260"/>
    <lineage>
        <taxon>Eukaryota</taxon>
        <taxon>Metazoa</taxon>
        <taxon>Cnidaria</taxon>
        <taxon>Anthozoa</taxon>
        <taxon>Hexacorallia</taxon>
        <taxon>Scleractinia</taxon>
        <taxon>Caryophylliina</taxon>
        <taxon>Caryophylliidae</taxon>
        <taxon>Desmophyllum</taxon>
    </lineage>
</organism>
<feature type="transmembrane region" description="Helical" evidence="6">
    <location>
        <begin position="410"/>
        <end position="433"/>
    </location>
</feature>
<proteinExistence type="predicted"/>
<feature type="region of interest" description="Disordered" evidence="5">
    <location>
        <begin position="1"/>
        <end position="76"/>
    </location>
</feature>
<keyword evidence="3 6" id="KW-1133">Transmembrane helix</keyword>
<reference evidence="8" key="1">
    <citation type="submission" date="2023-01" db="EMBL/GenBank/DDBJ databases">
        <title>Genome assembly of the deep-sea coral Lophelia pertusa.</title>
        <authorList>
            <person name="Herrera S."/>
            <person name="Cordes E."/>
        </authorList>
    </citation>
    <scope>NUCLEOTIDE SEQUENCE</scope>
    <source>
        <strain evidence="8">USNM1676648</strain>
        <tissue evidence="8">Polyp</tissue>
    </source>
</reference>
<evidence type="ECO:0000313" key="8">
    <source>
        <dbReference type="EMBL" id="KAJ7327346.1"/>
    </source>
</evidence>
<feature type="transmembrane region" description="Helical" evidence="6">
    <location>
        <begin position="453"/>
        <end position="474"/>
    </location>
</feature>
<evidence type="ECO:0000259" key="7">
    <source>
        <dbReference type="Pfam" id="PF01490"/>
    </source>
</evidence>
<sequence>MNEEKIPLVQRQESSDEPLFNYETPTTRSQASASVEANESSQLLVGGEDDAEKSAYNPTTGSANNAAESTSEKRQHLEGTTTNLQTLMHLWRGNVGTGMLGLPEAMMHAGIVMGPLALLVVAAVTIHCMHLLVRCSNILCQRTGEISLGYGEVAEECIRRYYPKKAYIGRVLVNIFLCISQLGFCSVYFVFIANNLQQVSNSLDIQTWMAILLLPIILLSFIRDLRTLVPLSIAANICCALSLIIIFQYLVRNIHHTDKLPAFAGWSNFPVFFGITMYAFEGIGVVLPIENKMANPQDYRLVINFGMAIVTVLFLLLGILGYMFCQDDCKGSITLNLPDEGLYSGVKLLFSTCIFLTYFLQFYVPMLIIQPPILKHVPEEYHIWADYGIRTATVIFTCIMAVSIPQLDNFISLVGSMSCTALAIIFPIFIHILTLASEGDGRVPLFTFFKDGVIMMMGVLMFVFGTYTSMARIIERYQTGEN</sequence>
<feature type="compositionally biased region" description="Polar residues" evidence="5">
    <location>
        <begin position="23"/>
        <end position="43"/>
    </location>
</feature>
<feature type="transmembrane region" description="Helical" evidence="6">
    <location>
        <begin position="229"/>
        <end position="251"/>
    </location>
</feature>
<feature type="transmembrane region" description="Helical" evidence="6">
    <location>
        <begin position="344"/>
        <end position="364"/>
    </location>
</feature>
<evidence type="ECO:0000256" key="2">
    <source>
        <dbReference type="ARBA" id="ARBA00022692"/>
    </source>
</evidence>
<dbReference type="OrthoDB" id="1684102at2759"/>
<dbReference type="GO" id="GO:0005774">
    <property type="term" value="C:vacuolar membrane"/>
    <property type="evidence" value="ECO:0007669"/>
    <property type="project" value="TreeGrafter"/>
</dbReference>
<dbReference type="AlphaFoldDB" id="A0A9W9Y9F6"/>
<evidence type="ECO:0000256" key="6">
    <source>
        <dbReference type="SAM" id="Phobius"/>
    </source>
</evidence>
<feature type="transmembrane region" description="Helical" evidence="6">
    <location>
        <begin position="205"/>
        <end position="222"/>
    </location>
</feature>
<dbReference type="PANTHER" id="PTHR22950">
    <property type="entry name" value="AMINO ACID TRANSPORTER"/>
    <property type="match status" value="1"/>
</dbReference>
<dbReference type="EMBL" id="MU827801">
    <property type="protein sequence ID" value="KAJ7327346.1"/>
    <property type="molecule type" value="Genomic_DNA"/>
</dbReference>
<dbReference type="PANTHER" id="PTHR22950:SF349">
    <property type="entry name" value="AMINO ACID TRANSPORTER TRANSMEMBRANE DOMAIN-CONTAINING PROTEIN"/>
    <property type="match status" value="1"/>
</dbReference>
<feature type="transmembrane region" description="Helical" evidence="6">
    <location>
        <begin position="301"/>
        <end position="324"/>
    </location>
</feature>
<accession>A0A9W9Y9F6</accession>
<feature type="transmembrane region" description="Helical" evidence="6">
    <location>
        <begin position="109"/>
        <end position="133"/>
    </location>
</feature>
<keyword evidence="4 6" id="KW-0472">Membrane</keyword>
<dbReference type="Pfam" id="PF01490">
    <property type="entry name" value="Aa_trans"/>
    <property type="match status" value="1"/>
</dbReference>
<evidence type="ECO:0000256" key="4">
    <source>
        <dbReference type="ARBA" id="ARBA00023136"/>
    </source>
</evidence>
<evidence type="ECO:0000313" key="9">
    <source>
        <dbReference type="Proteomes" id="UP001163046"/>
    </source>
</evidence>
<evidence type="ECO:0000256" key="1">
    <source>
        <dbReference type="ARBA" id="ARBA00004141"/>
    </source>
</evidence>
<evidence type="ECO:0000256" key="3">
    <source>
        <dbReference type="ARBA" id="ARBA00022989"/>
    </source>
</evidence>
<dbReference type="Proteomes" id="UP001163046">
    <property type="component" value="Unassembled WGS sequence"/>
</dbReference>
<keyword evidence="9" id="KW-1185">Reference proteome</keyword>
<evidence type="ECO:0000256" key="5">
    <source>
        <dbReference type="SAM" id="MobiDB-lite"/>
    </source>
</evidence>